<comment type="caution">
    <text evidence="4">The sequence shown here is derived from an EMBL/GenBank/DDBJ whole genome shotgun (WGS) entry which is preliminary data.</text>
</comment>
<keyword evidence="2" id="KW-0456">Lyase</keyword>
<evidence type="ECO:0000313" key="5">
    <source>
        <dbReference type="Proteomes" id="UP001247805"/>
    </source>
</evidence>
<dbReference type="SUPFAM" id="SSF53639">
    <property type="entry name" value="AraD/HMP-PK domain-like"/>
    <property type="match status" value="1"/>
</dbReference>
<name>A0ABU3SYM4_9ALTE</name>
<feature type="domain" description="Class II aldolase/adducin N-terminal" evidence="3">
    <location>
        <begin position="4"/>
        <end position="53"/>
    </location>
</feature>
<dbReference type="Gene3D" id="3.40.225.10">
    <property type="entry name" value="Class II aldolase/adducin N-terminal domain"/>
    <property type="match status" value="1"/>
</dbReference>
<gene>
    <name evidence="4" type="ORF">RS130_14885</name>
</gene>
<protein>
    <submittedName>
        <fullName evidence="4">Class II aldolase/adducin family protein</fullName>
    </submittedName>
</protein>
<dbReference type="InterPro" id="IPR001303">
    <property type="entry name" value="Aldolase_II/adducin_N"/>
</dbReference>
<dbReference type="PANTHER" id="PTHR22789:SF0">
    <property type="entry name" value="3-OXO-TETRONATE 4-PHOSPHATE DECARBOXYLASE-RELATED"/>
    <property type="match status" value="1"/>
</dbReference>
<dbReference type="PANTHER" id="PTHR22789">
    <property type="entry name" value="FUCULOSE PHOSPHATE ALDOLASE"/>
    <property type="match status" value="1"/>
</dbReference>
<organism evidence="4 5">
    <name type="scientific">Paraglaciecola aquimarina</name>
    <dbReference type="NCBI Taxonomy" id="1235557"/>
    <lineage>
        <taxon>Bacteria</taxon>
        <taxon>Pseudomonadati</taxon>
        <taxon>Pseudomonadota</taxon>
        <taxon>Gammaproteobacteria</taxon>
        <taxon>Alteromonadales</taxon>
        <taxon>Alteromonadaceae</taxon>
        <taxon>Paraglaciecola</taxon>
    </lineage>
</organism>
<evidence type="ECO:0000259" key="3">
    <source>
        <dbReference type="Pfam" id="PF00596"/>
    </source>
</evidence>
<evidence type="ECO:0000256" key="2">
    <source>
        <dbReference type="ARBA" id="ARBA00023239"/>
    </source>
</evidence>
<evidence type="ECO:0000313" key="4">
    <source>
        <dbReference type="EMBL" id="MDU0355017.1"/>
    </source>
</evidence>
<dbReference type="Proteomes" id="UP001247805">
    <property type="component" value="Unassembled WGS sequence"/>
</dbReference>
<accession>A0ABU3SYM4</accession>
<evidence type="ECO:0000256" key="1">
    <source>
        <dbReference type="ARBA" id="ARBA00022723"/>
    </source>
</evidence>
<keyword evidence="5" id="KW-1185">Reference proteome</keyword>
<dbReference type="Pfam" id="PF00596">
    <property type="entry name" value="Aldolase_II"/>
    <property type="match status" value="1"/>
</dbReference>
<dbReference type="InterPro" id="IPR050197">
    <property type="entry name" value="Aldolase_class_II_sugar_metab"/>
</dbReference>
<proteinExistence type="predicted"/>
<keyword evidence="1" id="KW-0479">Metal-binding</keyword>
<sequence>MRLSDDALAAAVAEVAAQHSGIIMANHGPIVSADTVESCVYGMEELEESCKLAILLKDLEANKLNKAQIELLTSRFKK</sequence>
<dbReference type="RefSeq" id="WP_316026577.1">
    <property type="nucleotide sequence ID" value="NZ_JAWDIO010000002.1"/>
</dbReference>
<reference evidence="4 5" key="1">
    <citation type="submission" date="2023-10" db="EMBL/GenBank/DDBJ databases">
        <title>Glaciecola aquimarina strain GGW-M5 nov., isolated from a coastal seawater.</title>
        <authorList>
            <person name="Bayburt H."/>
            <person name="Kim J.M."/>
            <person name="Choi B.J."/>
            <person name="Jeon C.O."/>
        </authorList>
    </citation>
    <scope>NUCLEOTIDE SEQUENCE [LARGE SCALE GENOMIC DNA]</scope>
    <source>
        <strain evidence="4 5">KCTC 32108</strain>
    </source>
</reference>
<dbReference type="InterPro" id="IPR036409">
    <property type="entry name" value="Aldolase_II/adducin_N_sf"/>
</dbReference>
<dbReference type="EMBL" id="JAWDIO010000002">
    <property type="protein sequence ID" value="MDU0355017.1"/>
    <property type="molecule type" value="Genomic_DNA"/>
</dbReference>